<comment type="caution">
    <text evidence="1">The sequence shown here is derived from an EMBL/GenBank/DDBJ whole genome shotgun (WGS) entry which is preliminary data.</text>
</comment>
<name>A0A8H6R6X6_9PEZI</name>
<accession>A0A8H6R6X6</accession>
<proteinExistence type="predicted"/>
<keyword evidence="2" id="KW-1185">Reference proteome</keyword>
<evidence type="ECO:0000313" key="2">
    <source>
        <dbReference type="Proteomes" id="UP000660729"/>
    </source>
</evidence>
<evidence type="ECO:0000313" key="1">
    <source>
        <dbReference type="EMBL" id="KAF7185663.1"/>
    </source>
</evidence>
<dbReference type="EMBL" id="JABCIY010000313">
    <property type="protein sequence ID" value="KAF7185663.1"/>
    <property type="molecule type" value="Genomic_DNA"/>
</dbReference>
<gene>
    <name evidence="1" type="ORF">HII31_13004</name>
</gene>
<dbReference type="OrthoDB" id="3648334at2759"/>
<reference evidence="1" key="1">
    <citation type="submission" date="2020-04" db="EMBL/GenBank/DDBJ databases">
        <title>Draft genome resource of the tomato pathogen Pseudocercospora fuligena.</title>
        <authorList>
            <person name="Zaccaron A."/>
        </authorList>
    </citation>
    <scope>NUCLEOTIDE SEQUENCE</scope>
    <source>
        <strain evidence="1">PF001</strain>
    </source>
</reference>
<dbReference type="Proteomes" id="UP000660729">
    <property type="component" value="Unassembled WGS sequence"/>
</dbReference>
<organism evidence="1 2">
    <name type="scientific">Pseudocercospora fuligena</name>
    <dbReference type="NCBI Taxonomy" id="685502"/>
    <lineage>
        <taxon>Eukaryota</taxon>
        <taxon>Fungi</taxon>
        <taxon>Dikarya</taxon>
        <taxon>Ascomycota</taxon>
        <taxon>Pezizomycotina</taxon>
        <taxon>Dothideomycetes</taxon>
        <taxon>Dothideomycetidae</taxon>
        <taxon>Mycosphaerellales</taxon>
        <taxon>Mycosphaerellaceae</taxon>
        <taxon>Pseudocercospora</taxon>
    </lineage>
</organism>
<protein>
    <submittedName>
        <fullName evidence="1">Uncharacterized protein</fullName>
    </submittedName>
</protein>
<sequence>MPTAVRVAGWSQSFASSGTAPTCDGLALACFLQLSRLHLQHSSLFTTLTPTPPSLARRLYGEMDCPHDPADPSSRSSPALPYRPMLKRERSSSVSCTYDQLNKRFRRSKSPVAPDLLCLHCNVVGHTWSQCEALCLQCWNRHPRKRCANLSFDNYTPGAFTLLNTSDSVDTGEPELLFKKEPLCGIGGDIKLDAGLMEGVNAERQAMIAATPEPLPEPREALSVEDGGLQRTGMNAMPLGNFKPHLTRLNLAPQTHSSRKAPVKNGPIKKLPKQKVEHSKYLKRWQGLELQLRSVVQSAENPDLATNNGRDRAQVLEAVDQALEILRPAILR</sequence>
<dbReference type="AlphaFoldDB" id="A0A8H6R6X6"/>